<keyword evidence="3 4" id="KW-0460">Magnesium</keyword>
<feature type="binding site" evidence="4">
    <location>
        <position position="66"/>
    </location>
    <ligand>
        <name>Mg(2+)</name>
        <dbReference type="ChEBI" id="CHEBI:18420"/>
        <label>1</label>
        <note>catalytic</note>
    </ligand>
</feature>
<dbReference type="OrthoDB" id="9772456at2"/>
<dbReference type="PANTHER" id="PTHR20854:SF4">
    <property type="entry name" value="INOSITOL-1-MONOPHOSPHATASE-RELATED"/>
    <property type="match status" value="1"/>
</dbReference>
<dbReference type="GO" id="GO:0008934">
    <property type="term" value="F:inositol monophosphate 1-phosphatase activity"/>
    <property type="evidence" value="ECO:0007669"/>
    <property type="project" value="TreeGrafter"/>
</dbReference>
<evidence type="ECO:0000313" key="5">
    <source>
        <dbReference type="EMBL" id="QBX57236.1"/>
    </source>
</evidence>
<accession>A0A4P7IIM6</accession>
<dbReference type="EMBL" id="CP038436">
    <property type="protein sequence ID" value="QBX57236.1"/>
    <property type="molecule type" value="Genomic_DNA"/>
</dbReference>
<dbReference type="GO" id="GO:0006020">
    <property type="term" value="P:inositol metabolic process"/>
    <property type="evidence" value="ECO:0007669"/>
    <property type="project" value="TreeGrafter"/>
</dbReference>
<dbReference type="GO" id="GO:0007165">
    <property type="term" value="P:signal transduction"/>
    <property type="evidence" value="ECO:0007669"/>
    <property type="project" value="TreeGrafter"/>
</dbReference>
<name>A0A4P7IIM6_9ACTN</name>
<dbReference type="Proteomes" id="UP000294853">
    <property type="component" value="Chromosome"/>
</dbReference>
<proteinExistence type="predicted"/>
<dbReference type="Gene3D" id="3.40.190.80">
    <property type="match status" value="1"/>
</dbReference>
<dbReference type="Gene3D" id="3.30.540.10">
    <property type="entry name" value="Fructose-1,6-Bisphosphatase, subunit A, domain 1"/>
    <property type="match status" value="1"/>
</dbReference>
<feature type="binding site" evidence="4">
    <location>
        <position position="92"/>
    </location>
    <ligand>
        <name>Mg(2+)</name>
        <dbReference type="ChEBI" id="CHEBI:18420"/>
        <label>1</label>
        <note>catalytic</note>
    </ligand>
</feature>
<dbReference type="AlphaFoldDB" id="A0A4P7IIM6"/>
<feature type="binding site" evidence="4">
    <location>
        <position position="212"/>
    </location>
    <ligand>
        <name>Mg(2+)</name>
        <dbReference type="ChEBI" id="CHEBI:18420"/>
        <label>1</label>
        <note>catalytic</note>
    </ligand>
</feature>
<organism evidence="5 6">
    <name type="scientific">Nocardioides seonyuensis</name>
    <dbReference type="NCBI Taxonomy" id="2518371"/>
    <lineage>
        <taxon>Bacteria</taxon>
        <taxon>Bacillati</taxon>
        <taxon>Actinomycetota</taxon>
        <taxon>Actinomycetes</taxon>
        <taxon>Propionibacteriales</taxon>
        <taxon>Nocardioidaceae</taxon>
        <taxon>Nocardioides</taxon>
    </lineage>
</organism>
<sequence length="264" mass="29076">METEAVLELLTRVSAEVVEPRFRALSDDEVHEKRPGDPVTVADREAEVLLTRALRSAWPDAVVLGEEAYAGDPSLMQQYATAEHAFTVDPVDGTNNFIRGSADHAMMLAEVLRGEVVRSWTWHPQHRVSYVAERGAGAWRNGERLERAPATTQPVGRTSNRAWAKLPWGELSPLQRTWFSCGVDYPRLVEGEADFLLYRGQTSTSHRGMPWDHAPGSLLVTETGGVVCAFDGEPYHPQRLPTRGLLVAADPATADLVLGQLGDL</sequence>
<comment type="cofactor">
    <cofactor evidence="4">
        <name>Mg(2+)</name>
        <dbReference type="ChEBI" id="CHEBI:18420"/>
    </cofactor>
</comment>
<dbReference type="PROSITE" id="PS00629">
    <property type="entry name" value="IMP_1"/>
    <property type="match status" value="1"/>
</dbReference>
<dbReference type="PANTHER" id="PTHR20854">
    <property type="entry name" value="INOSITOL MONOPHOSPHATASE"/>
    <property type="match status" value="1"/>
</dbReference>
<protein>
    <submittedName>
        <fullName evidence="5">Inositol monophosphatase</fullName>
    </submittedName>
</protein>
<evidence type="ECO:0000256" key="1">
    <source>
        <dbReference type="ARBA" id="ARBA00022723"/>
    </source>
</evidence>
<dbReference type="RefSeq" id="WP_135269221.1">
    <property type="nucleotide sequence ID" value="NZ_CP038436.1"/>
</dbReference>
<gene>
    <name evidence="5" type="ORF">EXE58_18605</name>
</gene>
<dbReference type="PRINTS" id="PR00377">
    <property type="entry name" value="IMPHPHTASES"/>
</dbReference>
<dbReference type="Pfam" id="PF00459">
    <property type="entry name" value="Inositol_P"/>
    <property type="match status" value="1"/>
</dbReference>
<evidence type="ECO:0000256" key="4">
    <source>
        <dbReference type="PIRSR" id="PIRSR600760-2"/>
    </source>
</evidence>
<feature type="binding site" evidence="4">
    <location>
        <position position="89"/>
    </location>
    <ligand>
        <name>Mg(2+)</name>
        <dbReference type="ChEBI" id="CHEBI:18420"/>
        <label>1</label>
        <note>catalytic</note>
    </ligand>
</feature>
<reference evidence="5 6" key="1">
    <citation type="submission" date="2019-03" db="EMBL/GenBank/DDBJ databases">
        <title>Three New Species of Nocardioides, Nocardioides euryhalodurans sp. nov., Nocardioides seonyuensis sp. nov. and Nocardioides eburneoflavus sp. nov. Iolated from Soil.</title>
        <authorList>
            <person name="Roh S.G."/>
            <person name="Lee C."/>
            <person name="Kim M.-K."/>
            <person name="Kim S.B."/>
        </authorList>
    </citation>
    <scope>NUCLEOTIDE SEQUENCE [LARGE SCALE GENOMIC DNA]</scope>
    <source>
        <strain evidence="5 6">MMS17-SY207-3</strain>
    </source>
</reference>
<evidence type="ECO:0000256" key="3">
    <source>
        <dbReference type="ARBA" id="ARBA00022842"/>
    </source>
</evidence>
<dbReference type="KEGG" id="nsn:EXE58_18605"/>
<dbReference type="SUPFAM" id="SSF56655">
    <property type="entry name" value="Carbohydrate phosphatase"/>
    <property type="match status" value="1"/>
</dbReference>
<keyword evidence="1 4" id="KW-0479">Metal-binding</keyword>
<keyword evidence="2" id="KW-0378">Hydrolase</keyword>
<evidence type="ECO:0000313" key="6">
    <source>
        <dbReference type="Proteomes" id="UP000294853"/>
    </source>
</evidence>
<evidence type="ECO:0000256" key="2">
    <source>
        <dbReference type="ARBA" id="ARBA00022801"/>
    </source>
</evidence>
<dbReference type="InterPro" id="IPR000760">
    <property type="entry name" value="Inositol_monophosphatase-like"/>
</dbReference>
<dbReference type="InterPro" id="IPR020583">
    <property type="entry name" value="Inositol_monoP_metal-BS"/>
</dbReference>
<dbReference type="GO" id="GO:0046872">
    <property type="term" value="F:metal ion binding"/>
    <property type="evidence" value="ECO:0007669"/>
    <property type="project" value="UniProtKB-KW"/>
</dbReference>
<keyword evidence="6" id="KW-1185">Reference proteome</keyword>